<keyword evidence="3 6" id="KW-0819">tRNA processing</keyword>
<protein>
    <submittedName>
        <fullName evidence="9">WD40-repeat-containing domain protein</fullName>
    </submittedName>
</protein>
<evidence type="ECO:0000256" key="5">
    <source>
        <dbReference type="ARBA" id="ARBA00023242"/>
    </source>
</evidence>
<feature type="compositionally biased region" description="Polar residues" evidence="8">
    <location>
        <begin position="160"/>
        <end position="171"/>
    </location>
</feature>
<sequence length="459" mass="50231">MQQPFQCIATVCPPAASSDTRYLIAACGPKLQSVSLTSGDIVSHWSSSEVVETTSTSSPANDNNERPTKKLKTAPSDQSAKNIIKLTVSPNNQYVLVVTDDKSLHVLSVNDTGELAQLSSRSMPKRPCAVKVLPNNSTILVGDKFGDVYSLPLLVDDTANGNSDATSTSEVTAPEHKHVEKKPFQPSATTKTVHTQRNLRALAAQQNQKNLTPKSKEPLAFEHKLLLGHVSMLTDLAYGQQEVNGKPRKYIITADRDEHIRVTRGPPQSHIIEGYCLGHKDFVSKICPIPGTTLLLSGGGDDWIGVWDWSECKLLRKLSLQGVFDTDSIAISGLWFGPSDIGDVVLAASEKSRRLAILPASEILKQNTENEVWSWSAFDHPILDVAFVSEKQRMQAFRLTHGSSPHRDVVLLESGTLNDKLQRVNRTQISSGSDLATDELLYGVEKLRKRGHADEAADE</sequence>
<evidence type="ECO:0000256" key="3">
    <source>
        <dbReference type="ARBA" id="ARBA00022694"/>
    </source>
</evidence>
<dbReference type="GO" id="GO:0005634">
    <property type="term" value="C:nucleus"/>
    <property type="evidence" value="ECO:0007669"/>
    <property type="project" value="UniProtKB-SubCell"/>
</dbReference>
<comment type="function">
    <text evidence="6">Required for the formation of N(7)-methylguanine at position 46 (m7G46) in tRNA. In the complex, it is required to stabilize and induce conformational changes of the catalytic subunit.</text>
</comment>
<comment type="subcellular location">
    <subcellularLocation>
        <location evidence="1 6">Nucleus</location>
    </subcellularLocation>
</comment>
<feature type="compositionally biased region" description="Basic and acidic residues" evidence="8">
    <location>
        <begin position="173"/>
        <end position="182"/>
    </location>
</feature>
<evidence type="ECO:0000256" key="7">
    <source>
        <dbReference type="PROSITE-ProRule" id="PRU00221"/>
    </source>
</evidence>
<keyword evidence="5 6" id="KW-0539">Nucleus</keyword>
<dbReference type="AlphaFoldDB" id="A0A6A6PSH5"/>
<dbReference type="PANTHER" id="PTHR16288:SF0">
    <property type="entry name" value="TRNA (GUANINE-N(7)-)-METHYLTRANSFERASE NON-CATALYTIC SUBUNIT WDR4"/>
    <property type="match status" value="1"/>
</dbReference>
<evidence type="ECO:0000256" key="1">
    <source>
        <dbReference type="ARBA" id="ARBA00004123"/>
    </source>
</evidence>
<keyword evidence="10" id="KW-1185">Reference proteome</keyword>
<proteinExistence type="inferred from homology"/>
<evidence type="ECO:0000313" key="10">
    <source>
        <dbReference type="Proteomes" id="UP000799767"/>
    </source>
</evidence>
<dbReference type="Gene3D" id="2.130.10.10">
    <property type="entry name" value="YVTN repeat-like/Quinoprotein amine dehydrogenase"/>
    <property type="match status" value="2"/>
</dbReference>
<name>A0A6A6PSH5_9PEZI</name>
<dbReference type="InterPro" id="IPR001680">
    <property type="entry name" value="WD40_rpt"/>
</dbReference>
<dbReference type="GO" id="GO:0005829">
    <property type="term" value="C:cytosol"/>
    <property type="evidence" value="ECO:0007669"/>
    <property type="project" value="TreeGrafter"/>
</dbReference>
<feature type="region of interest" description="Disordered" evidence="8">
    <location>
        <begin position="51"/>
        <end position="76"/>
    </location>
</feature>
<dbReference type="InterPro" id="IPR015943">
    <property type="entry name" value="WD40/YVTN_repeat-like_dom_sf"/>
</dbReference>
<evidence type="ECO:0000256" key="4">
    <source>
        <dbReference type="ARBA" id="ARBA00022737"/>
    </source>
</evidence>
<keyword evidence="2 6" id="KW-0853">WD repeat</keyword>
<accession>A0A6A6PSH5</accession>
<comment type="similarity">
    <text evidence="6">Belongs to the WD repeat TRM82 family.</text>
</comment>
<dbReference type="RefSeq" id="XP_033589194.1">
    <property type="nucleotide sequence ID" value="XM_033736076.1"/>
</dbReference>
<feature type="repeat" description="WD" evidence="7">
    <location>
        <begin position="276"/>
        <end position="317"/>
    </location>
</feature>
<dbReference type="OrthoDB" id="339900at2759"/>
<dbReference type="GO" id="GO:0043527">
    <property type="term" value="C:tRNA methyltransferase complex"/>
    <property type="evidence" value="ECO:0007669"/>
    <property type="project" value="TreeGrafter"/>
</dbReference>
<evidence type="ECO:0000256" key="8">
    <source>
        <dbReference type="SAM" id="MobiDB-lite"/>
    </source>
</evidence>
<dbReference type="GO" id="GO:0106004">
    <property type="term" value="P:tRNA (guanine-N7)-methylation"/>
    <property type="evidence" value="ECO:0007669"/>
    <property type="project" value="UniProtKB-UniRule"/>
</dbReference>
<dbReference type="EMBL" id="MU001636">
    <property type="protein sequence ID" value="KAF2482624.1"/>
    <property type="molecule type" value="Genomic_DNA"/>
</dbReference>
<dbReference type="SMART" id="SM00320">
    <property type="entry name" value="WD40"/>
    <property type="match status" value="3"/>
</dbReference>
<evidence type="ECO:0000256" key="2">
    <source>
        <dbReference type="ARBA" id="ARBA00022574"/>
    </source>
</evidence>
<dbReference type="GeneID" id="54477078"/>
<evidence type="ECO:0000256" key="6">
    <source>
        <dbReference type="HAMAP-Rule" id="MF_03056"/>
    </source>
</evidence>
<gene>
    <name evidence="9" type="ORF">BDY17DRAFT_317243</name>
</gene>
<dbReference type="PANTHER" id="PTHR16288">
    <property type="entry name" value="WD40 REPEAT PROTEIN 4"/>
    <property type="match status" value="1"/>
</dbReference>
<dbReference type="SUPFAM" id="SSF50978">
    <property type="entry name" value="WD40 repeat-like"/>
    <property type="match status" value="1"/>
</dbReference>
<dbReference type="PROSITE" id="PS50082">
    <property type="entry name" value="WD_REPEATS_2"/>
    <property type="match status" value="1"/>
</dbReference>
<dbReference type="InterPro" id="IPR028884">
    <property type="entry name" value="Trm82"/>
</dbReference>
<organism evidence="9 10">
    <name type="scientific">Neohortaea acidophila</name>
    <dbReference type="NCBI Taxonomy" id="245834"/>
    <lineage>
        <taxon>Eukaryota</taxon>
        <taxon>Fungi</taxon>
        <taxon>Dikarya</taxon>
        <taxon>Ascomycota</taxon>
        <taxon>Pezizomycotina</taxon>
        <taxon>Dothideomycetes</taxon>
        <taxon>Dothideomycetidae</taxon>
        <taxon>Mycosphaerellales</taxon>
        <taxon>Teratosphaeriaceae</taxon>
        <taxon>Neohortaea</taxon>
    </lineage>
</organism>
<dbReference type="UniPathway" id="UPA00989"/>
<comment type="pathway">
    <text evidence="6">tRNA modification; N(7)-methylguanine-tRNA biosynthesis.</text>
</comment>
<dbReference type="InterPro" id="IPR036322">
    <property type="entry name" value="WD40_repeat_dom_sf"/>
</dbReference>
<reference evidence="9" key="1">
    <citation type="journal article" date="2020" name="Stud. Mycol.">
        <title>101 Dothideomycetes genomes: a test case for predicting lifestyles and emergence of pathogens.</title>
        <authorList>
            <person name="Haridas S."/>
            <person name="Albert R."/>
            <person name="Binder M."/>
            <person name="Bloem J."/>
            <person name="Labutti K."/>
            <person name="Salamov A."/>
            <person name="Andreopoulos B."/>
            <person name="Baker S."/>
            <person name="Barry K."/>
            <person name="Bills G."/>
            <person name="Bluhm B."/>
            <person name="Cannon C."/>
            <person name="Castanera R."/>
            <person name="Culley D."/>
            <person name="Daum C."/>
            <person name="Ezra D."/>
            <person name="Gonzalez J."/>
            <person name="Henrissat B."/>
            <person name="Kuo A."/>
            <person name="Liang C."/>
            <person name="Lipzen A."/>
            <person name="Lutzoni F."/>
            <person name="Magnuson J."/>
            <person name="Mondo S."/>
            <person name="Nolan M."/>
            <person name="Ohm R."/>
            <person name="Pangilinan J."/>
            <person name="Park H.-J."/>
            <person name="Ramirez L."/>
            <person name="Alfaro M."/>
            <person name="Sun H."/>
            <person name="Tritt A."/>
            <person name="Yoshinaga Y."/>
            <person name="Zwiers L.-H."/>
            <person name="Turgeon B."/>
            <person name="Goodwin S."/>
            <person name="Spatafora J."/>
            <person name="Crous P."/>
            <person name="Grigoriev I."/>
        </authorList>
    </citation>
    <scope>NUCLEOTIDE SEQUENCE</scope>
    <source>
        <strain evidence="9">CBS 113389</strain>
    </source>
</reference>
<dbReference type="HAMAP" id="MF_03056">
    <property type="entry name" value="TRM82"/>
    <property type="match status" value="1"/>
</dbReference>
<dbReference type="Proteomes" id="UP000799767">
    <property type="component" value="Unassembled WGS sequence"/>
</dbReference>
<feature type="region of interest" description="Disordered" evidence="8">
    <location>
        <begin position="160"/>
        <end position="182"/>
    </location>
</feature>
<keyword evidence="4 6" id="KW-0677">Repeat</keyword>
<evidence type="ECO:0000313" key="9">
    <source>
        <dbReference type="EMBL" id="KAF2482624.1"/>
    </source>
</evidence>